<reference evidence="1" key="1">
    <citation type="journal article" date="2022" name="bioRxiv">
        <title>Sequencing and chromosome-scale assembly of the giantPleurodeles waltlgenome.</title>
        <authorList>
            <person name="Brown T."/>
            <person name="Elewa A."/>
            <person name="Iarovenko S."/>
            <person name="Subramanian E."/>
            <person name="Araus A.J."/>
            <person name="Petzold A."/>
            <person name="Susuki M."/>
            <person name="Suzuki K.-i.T."/>
            <person name="Hayashi T."/>
            <person name="Toyoda A."/>
            <person name="Oliveira C."/>
            <person name="Osipova E."/>
            <person name="Leigh N.D."/>
            <person name="Simon A."/>
            <person name="Yun M.H."/>
        </authorList>
    </citation>
    <scope>NUCLEOTIDE SEQUENCE</scope>
    <source>
        <strain evidence="1">20211129_DDA</strain>
        <tissue evidence="1">Liver</tissue>
    </source>
</reference>
<dbReference type="AlphaFoldDB" id="A0AAV7VPS1"/>
<proteinExistence type="predicted"/>
<sequence>MRHRAPGTQQPCRCSRCHLRVDGCCWVGLGLGAAWRDDRLPGWHVVVPVRRRWPCSRAPLPWSTGRLASWPECQPGIICLGAAPHCSQAVHTCWVAGRIGGAGPKHCWPEVGSAGEQRLVGEARKKGPEAP</sequence>
<protein>
    <submittedName>
        <fullName evidence="1">Uncharacterized protein</fullName>
    </submittedName>
</protein>
<comment type="caution">
    <text evidence="1">The sequence shown here is derived from an EMBL/GenBank/DDBJ whole genome shotgun (WGS) entry which is preliminary data.</text>
</comment>
<evidence type="ECO:0000313" key="1">
    <source>
        <dbReference type="EMBL" id="KAJ1203659.1"/>
    </source>
</evidence>
<gene>
    <name evidence="1" type="ORF">NDU88_007443</name>
</gene>
<evidence type="ECO:0000313" key="2">
    <source>
        <dbReference type="Proteomes" id="UP001066276"/>
    </source>
</evidence>
<organism evidence="1 2">
    <name type="scientific">Pleurodeles waltl</name>
    <name type="common">Iberian ribbed newt</name>
    <dbReference type="NCBI Taxonomy" id="8319"/>
    <lineage>
        <taxon>Eukaryota</taxon>
        <taxon>Metazoa</taxon>
        <taxon>Chordata</taxon>
        <taxon>Craniata</taxon>
        <taxon>Vertebrata</taxon>
        <taxon>Euteleostomi</taxon>
        <taxon>Amphibia</taxon>
        <taxon>Batrachia</taxon>
        <taxon>Caudata</taxon>
        <taxon>Salamandroidea</taxon>
        <taxon>Salamandridae</taxon>
        <taxon>Pleurodelinae</taxon>
        <taxon>Pleurodeles</taxon>
    </lineage>
</organism>
<accession>A0AAV7VPS1</accession>
<dbReference type="Proteomes" id="UP001066276">
    <property type="component" value="Chromosome 2_1"/>
</dbReference>
<keyword evidence="2" id="KW-1185">Reference proteome</keyword>
<name>A0AAV7VPS1_PLEWA</name>
<dbReference type="EMBL" id="JANPWB010000003">
    <property type="protein sequence ID" value="KAJ1203659.1"/>
    <property type="molecule type" value="Genomic_DNA"/>
</dbReference>